<name>A0AAW1LAC9_POPJA</name>
<dbReference type="Proteomes" id="UP001458880">
    <property type="component" value="Unassembled WGS sequence"/>
</dbReference>
<feature type="region of interest" description="Disordered" evidence="1">
    <location>
        <begin position="1"/>
        <end position="94"/>
    </location>
</feature>
<feature type="compositionally biased region" description="Polar residues" evidence="1">
    <location>
        <begin position="21"/>
        <end position="75"/>
    </location>
</feature>
<keyword evidence="3" id="KW-1185">Reference proteome</keyword>
<protein>
    <submittedName>
        <fullName evidence="2">Uncharacterized protein</fullName>
    </submittedName>
</protein>
<organism evidence="2 3">
    <name type="scientific">Popillia japonica</name>
    <name type="common">Japanese beetle</name>
    <dbReference type="NCBI Taxonomy" id="7064"/>
    <lineage>
        <taxon>Eukaryota</taxon>
        <taxon>Metazoa</taxon>
        <taxon>Ecdysozoa</taxon>
        <taxon>Arthropoda</taxon>
        <taxon>Hexapoda</taxon>
        <taxon>Insecta</taxon>
        <taxon>Pterygota</taxon>
        <taxon>Neoptera</taxon>
        <taxon>Endopterygota</taxon>
        <taxon>Coleoptera</taxon>
        <taxon>Polyphaga</taxon>
        <taxon>Scarabaeiformia</taxon>
        <taxon>Scarabaeidae</taxon>
        <taxon>Rutelinae</taxon>
        <taxon>Popillia</taxon>
    </lineage>
</organism>
<dbReference type="EMBL" id="JASPKY010000126">
    <property type="protein sequence ID" value="KAK9731812.1"/>
    <property type="molecule type" value="Genomic_DNA"/>
</dbReference>
<evidence type="ECO:0000313" key="3">
    <source>
        <dbReference type="Proteomes" id="UP001458880"/>
    </source>
</evidence>
<comment type="caution">
    <text evidence="2">The sequence shown here is derived from an EMBL/GenBank/DDBJ whole genome shotgun (WGS) entry which is preliminary data.</text>
</comment>
<evidence type="ECO:0000313" key="2">
    <source>
        <dbReference type="EMBL" id="KAK9731812.1"/>
    </source>
</evidence>
<gene>
    <name evidence="2" type="ORF">QE152_g13337</name>
</gene>
<accession>A0AAW1LAC9</accession>
<proteinExistence type="predicted"/>
<feature type="compositionally biased region" description="Basic and acidic residues" evidence="1">
    <location>
        <begin position="1"/>
        <end position="12"/>
    </location>
</feature>
<dbReference type="AlphaFoldDB" id="A0AAW1LAC9"/>
<sequence>MNAESPSHRKYESTYLGRQGVPNSFSDAPYTTTNGSSNQYLGRQGVPNSFSDAPYTTTNGSSNHDAPYTTTNGSSNHRRDLSHGVTSTFGDPEERSRPWGLQIDVWISNYFEGIRV</sequence>
<reference evidence="2 3" key="1">
    <citation type="journal article" date="2024" name="BMC Genomics">
        <title>De novo assembly and annotation of Popillia japonica's genome with initial clues to its potential as an invasive pest.</title>
        <authorList>
            <person name="Cucini C."/>
            <person name="Boschi S."/>
            <person name="Funari R."/>
            <person name="Cardaioli E."/>
            <person name="Iannotti N."/>
            <person name="Marturano G."/>
            <person name="Paoli F."/>
            <person name="Bruttini M."/>
            <person name="Carapelli A."/>
            <person name="Frati F."/>
            <person name="Nardi F."/>
        </authorList>
    </citation>
    <scope>NUCLEOTIDE SEQUENCE [LARGE SCALE GENOMIC DNA]</scope>
    <source>
        <strain evidence="2">DMR45628</strain>
    </source>
</reference>
<evidence type="ECO:0000256" key="1">
    <source>
        <dbReference type="SAM" id="MobiDB-lite"/>
    </source>
</evidence>